<keyword evidence="3" id="KW-0808">Transferase</keyword>
<keyword evidence="1" id="KW-1133">Transmembrane helix</keyword>
<name>A0A847RLU4_9BACT</name>
<evidence type="ECO:0000313" key="4">
    <source>
        <dbReference type="Proteomes" id="UP000570474"/>
    </source>
</evidence>
<dbReference type="RefSeq" id="WP_168872686.1">
    <property type="nucleotide sequence ID" value="NZ_JABAIA010000002.1"/>
</dbReference>
<dbReference type="PANTHER" id="PTHR34220:SF7">
    <property type="entry name" value="SENSOR HISTIDINE KINASE YPDA"/>
    <property type="match status" value="1"/>
</dbReference>
<keyword evidence="1" id="KW-0472">Membrane</keyword>
<evidence type="ECO:0000259" key="2">
    <source>
        <dbReference type="Pfam" id="PF06580"/>
    </source>
</evidence>
<feature type="transmembrane region" description="Helical" evidence="1">
    <location>
        <begin position="72"/>
        <end position="96"/>
    </location>
</feature>
<keyword evidence="4" id="KW-1185">Reference proteome</keyword>
<dbReference type="AlphaFoldDB" id="A0A847RLU4"/>
<reference evidence="3 4" key="1">
    <citation type="submission" date="2020-04" db="EMBL/GenBank/DDBJ databases">
        <authorList>
            <person name="Yin C."/>
        </authorList>
    </citation>
    <scope>NUCLEOTIDE SEQUENCE [LARGE SCALE GENOMIC DNA]</scope>
    <source>
        <strain evidence="3 4">Ae27</strain>
    </source>
</reference>
<dbReference type="EMBL" id="JABAIA010000002">
    <property type="protein sequence ID" value="NLR66780.1"/>
    <property type="molecule type" value="Genomic_DNA"/>
</dbReference>
<dbReference type="Pfam" id="PF06580">
    <property type="entry name" value="His_kinase"/>
    <property type="match status" value="1"/>
</dbReference>
<accession>A0A847RLU4</accession>
<dbReference type="InterPro" id="IPR050640">
    <property type="entry name" value="Bact_2-comp_sensor_kinase"/>
</dbReference>
<feature type="domain" description="Signal transduction histidine kinase internal region" evidence="2">
    <location>
        <begin position="153"/>
        <end position="230"/>
    </location>
</feature>
<feature type="transmembrane region" description="Helical" evidence="1">
    <location>
        <begin position="12"/>
        <end position="32"/>
    </location>
</feature>
<dbReference type="GO" id="GO:0000155">
    <property type="term" value="F:phosphorelay sensor kinase activity"/>
    <property type="evidence" value="ECO:0007669"/>
    <property type="project" value="InterPro"/>
</dbReference>
<dbReference type="PANTHER" id="PTHR34220">
    <property type="entry name" value="SENSOR HISTIDINE KINASE YPDA"/>
    <property type="match status" value="1"/>
</dbReference>
<feature type="transmembrane region" description="Helical" evidence="1">
    <location>
        <begin position="112"/>
        <end position="132"/>
    </location>
</feature>
<sequence length="347" mass="40601">MENKANWLRSRFLQEVVVFVAMFVLTILHEWIKLDSLKAVLQALVFFILLYGQAQFNLYLIFPLLMAKRYALYFLTFILSTLVGALLLFGLDYFWISPQFYQEPDVSLPMNIAYNFVLCIISTVTILSLFLVRQYSRELQKRSEVQLKLSEMNIKFLHAQLNPHFFFNMFNNLYGVSLTEPERTPDLILKLADLMRYQLENGNKPTVTIREELQFIDNYIAMERERIGKRCLISYDFPADDTVLHQYRIAPLILITLVENAFKHSVTISHTWYVNISVYRYEDDLVVDVRNSLPDEALKSGSTGIGLINIKERLEMLYKHRYSLVSTIDGQEYRTTLTLRINTTAHG</sequence>
<dbReference type="InterPro" id="IPR036890">
    <property type="entry name" value="HATPase_C_sf"/>
</dbReference>
<feature type="transmembrane region" description="Helical" evidence="1">
    <location>
        <begin position="44"/>
        <end position="65"/>
    </location>
</feature>
<keyword evidence="1" id="KW-0812">Transmembrane</keyword>
<dbReference type="GO" id="GO:0016020">
    <property type="term" value="C:membrane"/>
    <property type="evidence" value="ECO:0007669"/>
    <property type="project" value="InterPro"/>
</dbReference>
<evidence type="ECO:0000256" key="1">
    <source>
        <dbReference type="SAM" id="Phobius"/>
    </source>
</evidence>
<keyword evidence="3" id="KW-0418">Kinase</keyword>
<dbReference type="Proteomes" id="UP000570474">
    <property type="component" value="Unassembled WGS sequence"/>
</dbReference>
<dbReference type="Gene3D" id="3.30.565.10">
    <property type="entry name" value="Histidine kinase-like ATPase, C-terminal domain"/>
    <property type="match status" value="1"/>
</dbReference>
<gene>
    <name evidence="3" type="ORF">HGH92_20900</name>
</gene>
<organism evidence="3 4">
    <name type="scientific">Chitinophaga varians</name>
    <dbReference type="NCBI Taxonomy" id="2202339"/>
    <lineage>
        <taxon>Bacteria</taxon>
        <taxon>Pseudomonadati</taxon>
        <taxon>Bacteroidota</taxon>
        <taxon>Chitinophagia</taxon>
        <taxon>Chitinophagales</taxon>
        <taxon>Chitinophagaceae</taxon>
        <taxon>Chitinophaga</taxon>
    </lineage>
</organism>
<dbReference type="InterPro" id="IPR010559">
    <property type="entry name" value="Sig_transdc_His_kin_internal"/>
</dbReference>
<evidence type="ECO:0000313" key="3">
    <source>
        <dbReference type="EMBL" id="NLR66780.1"/>
    </source>
</evidence>
<proteinExistence type="predicted"/>
<dbReference type="SUPFAM" id="SSF55874">
    <property type="entry name" value="ATPase domain of HSP90 chaperone/DNA topoisomerase II/histidine kinase"/>
    <property type="match status" value="1"/>
</dbReference>
<comment type="caution">
    <text evidence="3">The sequence shown here is derived from an EMBL/GenBank/DDBJ whole genome shotgun (WGS) entry which is preliminary data.</text>
</comment>
<protein>
    <submittedName>
        <fullName evidence="3">Histidine kinase</fullName>
    </submittedName>
</protein>